<sequence>MAPGKQPGERVFRGVDYDHVHEPTRRGEPLKAYTILDARERDLPPLPDEAGRKYETTQLDSPRHPAEGATYANSNSFALPFKISSPRPLAPLAKPSTHELVFPTHKSDTPLLRPKLRLQTGWDSLQRPVRLHSADDVSTASWRSASPQSFRSATSQDALFFPSSSPANPSHLHHASGSSIQHAKSKLSRPPTTQERATPCRFLGAVRLPKMAAVVRAAHTKATTSRAIDDRANDILAKPFIRSDAGPLHGVTVTVHRQRLVSEPMPMLAPSASSLLSLSPAAITPALSARAMKEKPLPTRTQDLITRDLPAIPVANDDHPEAADPIRSASVPASPSPSPPPSPTPAPPPTIVHMGRPPSGAKRRKHYKVHRVPVPRA</sequence>
<feature type="compositionally biased region" description="Pro residues" evidence="1">
    <location>
        <begin position="334"/>
        <end position="350"/>
    </location>
</feature>
<comment type="caution">
    <text evidence="2">The sequence shown here is derived from an EMBL/GenBank/DDBJ whole genome shotgun (WGS) entry which is preliminary data.</text>
</comment>
<feature type="region of interest" description="Disordered" evidence="1">
    <location>
        <begin position="38"/>
        <end position="66"/>
    </location>
</feature>
<organism evidence="2 3">
    <name type="scientific">Mycena rosella</name>
    <name type="common">Pink bonnet</name>
    <name type="synonym">Agaricus rosellus</name>
    <dbReference type="NCBI Taxonomy" id="1033263"/>
    <lineage>
        <taxon>Eukaryota</taxon>
        <taxon>Fungi</taxon>
        <taxon>Dikarya</taxon>
        <taxon>Basidiomycota</taxon>
        <taxon>Agaricomycotina</taxon>
        <taxon>Agaricomycetes</taxon>
        <taxon>Agaricomycetidae</taxon>
        <taxon>Agaricales</taxon>
        <taxon>Marasmiineae</taxon>
        <taxon>Mycenaceae</taxon>
        <taxon>Mycena</taxon>
    </lineage>
</organism>
<keyword evidence="3" id="KW-1185">Reference proteome</keyword>
<reference evidence="2" key="1">
    <citation type="submission" date="2023-03" db="EMBL/GenBank/DDBJ databases">
        <title>Massive genome expansion in bonnet fungi (Mycena s.s.) driven by repeated elements and novel gene families across ecological guilds.</title>
        <authorList>
            <consortium name="Lawrence Berkeley National Laboratory"/>
            <person name="Harder C.B."/>
            <person name="Miyauchi S."/>
            <person name="Viragh M."/>
            <person name="Kuo A."/>
            <person name="Thoen E."/>
            <person name="Andreopoulos B."/>
            <person name="Lu D."/>
            <person name="Skrede I."/>
            <person name="Drula E."/>
            <person name="Henrissat B."/>
            <person name="Morin E."/>
            <person name="Kohler A."/>
            <person name="Barry K."/>
            <person name="LaButti K."/>
            <person name="Morin E."/>
            <person name="Salamov A."/>
            <person name="Lipzen A."/>
            <person name="Mereny Z."/>
            <person name="Hegedus B."/>
            <person name="Baldrian P."/>
            <person name="Stursova M."/>
            <person name="Weitz H."/>
            <person name="Taylor A."/>
            <person name="Grigoriev I.V."/>
            <person name="Nagy L.G."/>
            <person name="Martin F."/>
            <person name="Kauserud H."/>
        </authorList>
    </citation>
    <scope>NUCLEOTIDE SEQUENCE</scope>
    <source>
        <strain evidence="2">CBHHK067</strain>
    </source>
</reference>
<feature type="region of interest" description="Disordered" evidence="1">
    <location>
        <begin position="161"/>
        <end position="198"/>
    </location>
</feature>
<feature type="region of interest" description="Disordered" evidence="1">
    <location>
        <begin position="1"/>
        <end position="25"/>
    </location>
</feature>
<feature type="compositionally biased region" description="Basic residues" evidence="1">
    <location>
        <begin position="361"/>
        <end position="377"/>
    </location>
</feature>
<feature type="compositionally biased region" description="Basic and acidic residues" evidence="1">
    <location>
        <begin position="7"/>
        <end position="25"/>
    </location>
</feature>
<protein>
    <submittedName>
        <fullName evidence="2">Uncharacterized protein</fullName>
    </submittedName>
</protein>
<dbReference type="EMBL" id="JARKIE010000072">
    <property type="protein sequence ID" value="KAJ7689409.1"/>
    <property type="molecule type" value="Genomic_DNA"/>
</dbReference>
<dbReference type="Proteomes" id="UP001221757">
    <property type="component" value="Unassembled WGS sequence"/>
</dbReference>
<dbReference type="AlphaFoldDB" id="A0AAD7DEM7"/>
<gene>
    <name evidence="2" type="ORF">B0H17DRAFT_636949</name>
</gene>
<name>A0AAD7DEM7_MYCRO</name>
<evidence type="ECO:0000313" key="2">
    <source>
        <dbReference type="EMBL" id="KAJ7689409.1"/>
    </source>
</evidence>
<accession>A0AAD7DEM7</accession>
<feature type="region of interest" description="Disordered" evidence="1">
    <location>
        <begin position="313"/>
        <end position="377"/>
    </location>
</feature>
<evidence type="ECO:0000256" key="1">
    <source>
        <dbReference type="SAM" id="MobiDB-lite"/>
    </source>
</evidence>
<proteinExistence type="predicted"/>
<evidence type="ECO:0000313" key="3">
    <source>
        <dbReference type="Proteomes" id="UP001221757"/>
    </source>
</evidence>